<evidence type="ECO:0000259" key="5">
    <source>
        <dbReference type="Pfam" id="PF17862"/>
    </source>
</evidence>
<reference evidence="6" key="1">
    <citation type="submission" date="2023-10" db="EMBL/GenBank/DDBJ databases">
        <authorList>
            <person name="Chen Y."/>
            <person name="Shah S."/>
            <person name="Dougan E. K."/>
            <person name="Thang M."/>
            <person name="Chan C."/>
        </authorList>
    </citation>
    <scope>NUCLEOTIDE SEQUENCE [LARGE SCALE GENOMIC DNA]</scope>
</reference>
<evidence type="ECO:0000256" key="3">
    <source>
        <dbReference type="SAM" id="MobiDB-lite"/>
    </source>
</evidence>
<dbReference type="PANTHER" id="PTHR23074:SF83">
    <property type="entry name" value="VACUOLAR PROTEIN SORTING-ASSOCIATED PROTEIN 4A"/>
    <property type="match status" value="1"/>
</dbReference>
<dbReference type="PANTHER" id="PTHR23074">
    <property type="entry name" value="AAA DOMAIN-CONTAINING"/>
    <property type="match status" value="1"/>
</dbReference>
<dbReference type="EMBL" id="CAUYUJ010010691">
    <property type="protein sequence ID" value="CAK0830034.1"/>
    <property type="molecule type" value="Genomic_DNA"/>
</dbReference>
<sequence length="323" mass="35699">MGTAGRAAQAHNWEDLVAKAAKEALQETVILPTKFPQLFTGKRQPWHGILLYGPPGTGKDLLPRKGHRHGGGRHLLQPLLLGPGVQVDGRERALGEELVRDGEGDRPSPRSSLSTRWTRCAAPGARARMTRLGASRLSSWRRWTGWANRVRESWCWGPRTAPGRPGHGHPTALREADLHTLAGEPEARTVMLKLHLGDTPNALQEADFRAIAERAEFFSGADMSILVRDAIYEPIRRCRRAKFFKRVSKAGADGTVREFWTPCSPGDPNRVEKSLMEIPGAELLEPDVLASDFEAALEKCRPSVSQGDLKAHEEFTQNYGMDG</sequence>
<accession>A0ABN9SFM1</accession>
<comment type="caution">
    <text evidence="6">The sequence shown here is derived from an EMBL/GenBank/DDBJ whole genome shotgun (WGS) entry which is preliminary data.</text>
</comment>
<dbReference type="InterPro" id="IPR027417">
    <property type="entry name" value="P-loop_NTPase"/>
</dbReference>
<feature type="region of interest" description="Disordered" evidence="3">
    <location>
        <begin position="96"/>
        <end position="117"/>
    </location>
</feature>
<organism evidence="6 7">
    <name type="scientific">Prorocentrum cordatum</name>
    <dbReference type="NCBI Taxonomy" id="2364126"/>
    <lineage>
        <taxon>Eukaryota</taxon>
        <taxon>Sar</taxon>
        <taxon>Alveolata</taxon>
        <taxon>Dinophyceae</taxon>
        <taxon>Prorocentrales</taxon>
        <taxon>Prorocentraceae</taxon>
        <taxon>Prorocentrum</taxon>
    </lineage>
</organism>
<keyword evidence="7" id="KW-1185">Reference proteome</keyword>
<dbReference type="InterPro" id="IPR050304">
    <property type="entry name" value="MT-severing_AAA_ATPase"/>
</dbReference>
<feature type="domain" description="Spastin/Vps4 C-terminal" evidence="4">
    <location>
        <begin position="260"/>
        <end position="320"/>
    </location>
</feature>
<dbReference type="Proteomes" id="UP001189429">
    <property type="component" value="Unassembled WGS sequence"/>
</dbReference>
<proteinExistence type="predicted"/>
<evidence type="ECO:0008006" key="8">
    <source>
        <dbReference type="Google" id="ProtNLM"/>
    </source>
</evidence>
<evidence type="ECO:0000313" key="6">
    <source>
        <dbReference type="EMBL" id="CAK0830034.1"/>
    </source>
</evidence>
<keyword evidence="2" id="KW-0067">ATP-binding</keyword>
<feature type="domain" description="AAA ATPase AAA+ lid" evidence="5">
    <location>
        <begin position="206"/>
        <end position="241"/>
    </location>
</feature>
<dbReference type="Pfam" id="PF17862">
    <property type="entry name" value="AAA_lid_3"/>
    <property type="match status" value="1"/>
</dbReference>
<evidence type="ECO:0000313" key="7">
    <source>
        <dbReference type="Proteomes" id="UP001189429"/>
    </source>
</evidence>
<evidence type="ECO:0000256" key="1">
    <source>
        <dbReference type="ARBA" id="ARBA00022741"/>
    </source>
</evidence>
<feature type="compositionally biased region" description="Basic and acidic residues" evidence="3">
    <location>
        <begin position="96"/>
        <end position="108"/>
    </location>
</feature>
<keyword evidence="1" id="KW-0547">Nucleotide-binding</keyword>
<dbReference type="InterPro" id="IPR015415">
    <property type="entry name" value="Spast_Vps4_C"/>
</dbReference>
<gene>
    <name evidence="6" type="ORF">PCOR1329_LOCUS28784</name>
</gene>
<dbReference type="Pfam" id="PF09336">
    <property type="entry name" value="Vps4_C"/>
    <property type="match status" value="1"/>
</dbReference>
<dbReference type="SUPFAM" id="SSF52540">
    <property type="entry name" value="P-loop containing nucleoside triphosphate hydrolases"/>
    <property type="match status" value="1"/>
</dbReference>
<evidence type="ECO:0000256" key="2">
    <source>
        <dbReference type="ARBA" id="ARBA00022840"/>
    </source>
</evidence>
<evidence type="ECO:0000259" key="4">
    <source>
        <dbReference type="Pfam" id="PF09336"/>
    </source>
</evidence>
<dbReference type="Gene3D" id="3.40.50.300">
    <property type="entry name" value="P-loop containing nucleotide triphosphate hydrolases"/>
    <property type="match status" value="1"/>
</dbReference>
<name>A0ABN9SFM1_9DINO</name>
<protein>
    <recommendedName>
        <fullName evidence="8">Vesicle-fusing ATPase</fullName>
    </recommendedName>
</protein>
<dbReference type="Gene3D" id="1.10.8.60">
    <property type="match status" value="1"/>
</dbReference>
<dbReference type="InterPro" id="IPR041569">
    <property type="entry name" value="AAA_lid_3"/>
</dbReference>